<evidence type="ECO:0000256" key="1">
    <source>
        <dbReference type="SAM" id="SignalP"/>
    </source>
</evidence>
<keyword evidence="3" id="KW-1185">Reference proteome</keyword>
<gene>
    <name evidence="2" type="ORF">IW252_002561</name>
</gene>
<proteinExistence type="predicted"/>
<name>A0A931DBE5_9MICC</name>
<feature type="signal peptide" evidence="1">
    <location>
        <begin position="1"/>
        <end position="18"/>
    </location>
</feature>
<accession>A0A931DBE5</accession>
<organism evidence="2 3">
    <name type="scientific">Zhihengliuella flava</name>
    <dbReference type="NCBI Taxonomy" id="1285193"/>
    <lineage>
        <taxon>Bacteria</taxon>
        <taxon>Bacillati</taxon>
        <taxon>Actinomycetota</taxon>
        <taxon>Actinomycetes</taxon>
        <taxon>Micrococcales</taxon>
        <taxon>Micrococcaceae</taxon>
        <taxon>Zhihengliuella</taxon>
    </lineage>
</organism>
<keyword evidence="1" id="KW-0732">Signal</keyword>
<evidence type="ECO:0008006" key="4">
    <source>
        <dbReference type="Google" id="ProtNLM"/>
    </source>
</evidence>
<feature type="chain" id="PRO_5039127853" description="Lipoprotein" evidence="1">
    <location>
        <begin position="19"/>
        <end position="105"/>
    </location>
</feature>
<comment type="caution">
    <text evidence="2">The sequence shown here is derived from an EMBL/GenBank/DDBJ whole genome shotgun (WGS) entry which is preliminary data.</text>
</comment>
<dbReference type="Proteomes" id="UP000625033">
    <property type="component" value="Unassembled WGS sequence"/>
</dbReference>
<evidence type="ECO:0000313" key="2">
    <source>
        <dbReference type="EMBL" id="MBG6085794.1"/>
    </source>
</evidence>
<evidence type="ECO:0000313" key="3">
    <source>
        <dbReference type="Proteomes" id="UP000625033"/>
    </source>
</evidence>
<reference evidence="2" key="1">
    <citation type="submission" date="2020-11" db="EMBL/GenBank/DDBJ databases">
        <title>Sequencing the genomes of 1000 actinobacteria strains.</title>
        <authorList>
            <person name="Klenk H.-P."/>
        </authorList>
    </citation>
    <scope>NUCLEOTIDE SEQUENCE</scope>
    <source>
        <strain evidence="2">DSM 26152</strain>
    </source>
</reference>
<dbReference type="AlphaFoldDB" id="A0A931DBE5"/>
<dbReference type="EMBL" id="JADOTZ010000001">
    <property type="protein sequence ID" value="MBG6085794.1"/>
    <property type="molecule type" value="Genomic_DNA"/>
</dbReference>
<sequence>MKKLLAPAAALILLTGCASPTSEDATMDACDTFAYYLEDAESPEQMDRATTVEQIGVELEGKPAPDARITDAVDVMERTVDGSESAWVMGADMMAAACMDLGWES</sequence>
<dbReference type="RefSeq" id="WP_196836938.1">
    <property type="nucleotide sequence ID" value="NZ_JADOTZ010000001.1"/>
</dbReference>
<protein>
    <recommendedName>
        <fullName evidence="4">Lipoprotein</fullName>
    </recommendedName>
</protein>
<dbReference type="PROSITE" id="PS51257">
    <property type="entry name" value="PROKAR_LIPOPROTEIN"/>
    <property type="match status" value="1"/>
</dbReference>